<dbReference type="GO" id="GO:0046906">
    <property type="term" value="F:tetrapyrrole binding"/>
    <property type="evidence" value="ECO:0000318"/>
    <property type="project" value="GO_Central"/>
</dbReference>
<dbReference type="EMBL" id="ABEU02000025">
    <property type="protein sequence ID" value="PNR27418.1"/>
    <property type="molecule type" value="Genomic_DNA"/>
</dbReference>
<reference evidence="3" key="3">
    <citation type="submission" date="2020-12" db="UniProtKB">
        <authorList>
            <consortium name="EnsemblPlants"/>
        </authorList>
    </citation>
    <scope>IDENTIFICATION</scope>
</reference>
<dbReference type="AlphaFoldDB" id="A0A2K1IDR1"/>
<gene>
    <name evidence="2" type="ORF">PHYPA_029570</name>
</gene>
<dbReference type="PANTHER" id="PTHR34800:SF1">
    <property type="entry name" value="TETRAPYRROLE-BINDING PROTEIN, CHLOROPLASTIC"/>
    <property type="match status" value="1"/>
</dbReference>
<dbReference type="InParanoid" id="A0A2K1IDR1"/>
<feature type="domain" description="GUN4-like" evidence="1">
    <location>
        <begin position="94"/>
        <end position="238"/>
    </location>
</feature>
<dbReference type="STRING" id="3218.A0A2K1IDR1"/>
<dbReference type="Pfam" id="PF05419">
    <property type="entry name" value="GUN4"/>
    <property type="match status" value="1"/>
</dbReference>
<dbReference type="SUPFAM" id="SSF140869">
    <property type="entry name" value="GUN4-like"/>
    <property type="match status" value="1"/>
</dbReference>
<dbReference type="GO" id="GO:0009507">
    <property type="term" value="C:chloroplast"/>
    <property type="evidence" value="ECO:0000318"/>
    <property type="project" value="GO_Central"/>
</dbReference>
<evidence type="ECO:0000313" key="3">
    <source>
        <dbReference type="EnsemblPlants" id="Pp3c25_4400V3.1"/>
    </source>
</evidence>
<dbReference type="PANTHER" id="PTHR34800">
    <property type="entry name" value="TETRAPYRROLE-BINDING PROTEIN, CHLOROPLASTIC"/>
    <property type="match status" value="1"/>
</dbReference>
<sequence length="258" mass="27961">MALLQSSPAFCVSGAVVASSGNTPSAGVTPGKSSACVPALGVKSLRVGALQIVGRVPGVVSVVSGRSSIAVAVSSQKRDGVEQELATIDLVTDSGASLETLREKLAAGEWEAADAETRRLLCVLAGEEAVKRKWVYFSEVKFISASDLTKVDSLWRQYSNGKFGYSVQKKIWNNSGKSWNTFFRKVGWTRPLDDYQDTYKKFPLEFMWDVADPTPEGHLPLTNALRGTRLLEAVLHHPAFDNVDEQAKLRAKPASLFG</sequence>
<dbReference type="EnsemblPlants" id="Pp3c25_4400V3.3">
    <property type="protein sequence ID" value="Pp3c25_4400V3.3"/>
    <property type="gene ID" value="Pp3c25_4400"/>
</dbReference>
<dbReference type="EnsemblPlants" id="Pp3c25_4400V3.1">
    <property type="protein sequence ID" value="Pp3c25_4400V3.1"/>
    <property type="gene ID" value="Pp3c25_4400"/>
</dbReference>
<dbReference type="InterPro" id="IPR037215">
    <property type="entry name" value="GUN4-like_sf"/>
</dbReference>
<dbReference type="GO" id="GO:0010019">
    <property type="term" value="P:chloroplast-nucleus signaling pathway"/>
    <property type="evidence" value="ECO:0000318"/>
    <property type="project" value="GO_Central"/>
</dbReference>
<evidence type="ECO:0000313" key="4">
    <source>
        <dbReference type="Proteomes" id="UP000006727"/>
    </source>
</evidence>
<evidence type="ECO:0000259" key="1">
    <source>
        <dbReference type="Pfam" id="PF05419"/>
    </source>
</evidence>
<dbReference type="Gramene" id="Pp3c25_4400V3.1">
    <property type="protein sequence ID" value="Pp3c25_4400V3.1"/>
    <property type="gene ID" value="Pp3c25_4400"/>
</dbReference>
<dbReference type="PaxDb" id="3218-PP1S340_26V6.2"/>
<dbReference type="InterPro" id="IPR008629">
    <property type="entry name" value="GUN4-like"/>
</dbReference>
<reference evidence="2 4" key="2">
    <citation type="journal article" date="2018" name="Plant J.">
        <title>The Physcomitrella patens chromosome-scale assembly reveals moss genome structure and evolution.</title>
        <authorList>
            <person name="Lang D."/>
            <person name="Ullrich K.K."/>
            <person name="Murat F."/>
            <person name="Fuchs J."/>
            <person name="Jenkins J."/>
            <person name="Haas F.B."/>
            <person name="Piednoel M."/>
            <person name="Gundlach H."/>
            <person name="Van Bel M."/>
            <person name="Meyberg R."/>
            <person name="Vives C."/>
            <person name="Morata J."/>
            <person name="Symeonidi A."/>
            <person name="Hiss M."/>
            <person name="Muchero W."/>
            <person name="Kamisugi Y."/>
            <person name="Saleh O."/>
            <person name="Blanc G."/>
            <person name="Decker E.L."/>
            <person name="van Gessel N."/>
            <person name="Grimwood J."/>
            <person name="Hayes R.D."/>
            <person name="Graham S.W."/>
            <person name="Gunter L.E."/>
            <person name="McDaniel S.F."/>
            <person name="Hoernstein S.N.W."/>
            <person name="Larsson A."/>
            <person name="Li F.W."/>
            <person name="Perroud P.F."/>
            <person name="Phillips J."/>
            <person name="Ranjan P."/>
            <person name="Rokshar D.S."/>
            <person name="Rothfels C.J."/>
            <person name="Schneider L."/>
            <person name="Shu S."/>
            <person name="Stevenson D.W."/>
            <person name="Thummler F."/>
            <person name="Tillich M."/>
            <person name="Villarreal Aguilar J.C."/>
            <person name="Widiez T."/>
            <person name="Wong G.K."/>
            <person name="Wymore A."/>
            <person name="Zhang Y."/>
            <person name="Zimmer A.D."/>
            <person name="Quatrano R.S."/>
            <person name="Mayer K.F.X."/>
            <person name="Goodstein D."/>
            <person name="Casacuberta J.M."/>
            <person name="Vandepoele K."/>
            <person name="Reski R."/>
            <person name="Cuming A.C."/>
            <person name="Tuskan G.A."/>
            <person name="Maumus F."/>
            <person name="Salse J."/>
            <person name="Schmutz J."/>
            <person name="Rensing S.A."/>
        </authorList>
    </citation>
    <scope>NUCLEOTIDE SEQUENCE [LARGE SCALE GENOMIC DNA]</scope>
    <source>
        <strain evidence="3 4">cv. Gransden 2004</strain>
    </source>
</reference>
<dbReference type="Gramene" id="Pp3c25_4400V3.2">
    <property type="protein sequence ID" value="Pp3c25_4400V3.2"/>
    <property type="gene ID" value="Pp3c25_4400"/>
</dbReference>
<organism evidence="2">
    <name type="scientific">Physcomitrium patens</name>
    <name type="common">Spreading-leaved earth moss</name>
    <name type="synonym">Physcomitrella patens</name>
    <dbReference type="NCBI Taxonomy" id="3218"/>
    <lineage>
        <taxon>Eukaryota</taxon>
        <taxon>Viridiplantae</taxon>
        <taxon>Streptophyta</taxon>
        <taxon>Embryophyta</taxon>
        <taxon>Bryophyta</taxon>
        <taxon>Bryophytina</taxon>
        <taxon>Bryopsida</taxon>
        <taxon>Funariidae</taxon>
        <taxon>Funariales</taxon>
        <taxon>Funariaceae</taxon>
        <taxon>Physcomitrium</taxon>
    </lineage>
</organism>
<dbReference type="FunCoup" id="A0A2K1IDR1">
    <property type="interactions" value="376"/>
</dbReference>
<reference evidence="2 4" key="1">
    <citation type="journal article" date="2008" name="Science">
        <title>The Physcomitrella genome reveals evolutionary insights into the conquest of land by plants.</title>
        <authorList>
            <person name="Rensing S."/>
            <person name="Lang D."/>
            <person name="Zimmer A."/>
            <person name="Terry A."/>
            <person name="Salamov A."/>
            <person name="Shapiro H."/>
            <person name="Nishiyama T."/>
            <person name="Perroud P.-F."/>
            <person name="Lindquist E."/>
            <person name="Kamisugi Y."/>
            <person name="Tanahashi T."/>
            <person name="Sakakibara K."/>
            <person name="Fujita T."/>
            <person name="Oishi K."/>
            <person name="Shin-I T."/>
            <person name="Kuroki Y."/>
            <person name="Toyoda A."/>
            <person name="Suzuki Y."/>
            <person name="Hashimoto A."/>
            <person name="Yamaguchi K."/>
            <person name="Sugano A."/>
            <person name="Kohara Y."/>
            <person name="Fujiyama A."/>
            <person name="Anterola A."/>
            <person name="Aoki S."/>
            <person name="Ashton N."/>
            <person name="Barbazuk W.B."/>
            <person name="Barker E."/>
            <person name="Bennetzen J."/>
            <person name="Bezanilla M."/>
            <person name="Blankenship R."/>
            <person name="Cho S.H."/>
            <person name="Dutcher S."/>
            <person name="Estelle M."/>
            <person name="Fawcett J.A."/>
            <person name="Gundlach H."/>
            <person name="Hanada K."/>
            <person name="Heyl A."/>
            <person name="Hicks K.A."/>
            <person name="Hugh J."/>
            <person name="Lohr M."/>
            <person name="Mayer K."/>
            <person name="Melkozernov A."/>
            <person name="Murata T."/>
            <person name="Nelson D."/>
            <person name="Pils B."/>
            <person name="Prigge M."/>
            <person name="Reiss B."/>
            <person name="Renner T."/>
            <person name="Rombauts S."/>
            <person name="Rushton P."/>
            <person name="Sanderfoot A."/>
            <person name="Schween G."/>
            <person name="Shiu S.-H."/>
            <person name="Stueber K."/>
            <person name="Theodoulou F.L."/>
            <person name="Tu H."/>
            <person name="Van de Peer Y."/>
            <person name="Verrier P.J."/>
            <person name="Waters E."/>
            <person name="Wood A."/>
            <person name="Yang L."/>
            <person name="Cove D."/>
            <person name="Cuming A."/>
            <person name="Hasebe M."/>
            <person name="Lucas S."/>
            <person name="Mishler D.B."/>
            <person name="Reski R."/>
            <person name="Grigoriev I."/>
            <person name="Quatrano R.S."/>
            <person name="Boore J.L."/>
        </authorList>
    </citation>
    <scope>NUCLEOTIDE SEQUENCE [LARGE SCALE GENOMIC DNA]</scope>
    <source>
        <strain evidence="3 4">cv. Gransden 2004</strain>
    </source>
</reference>
<evidence type="ECO:0000313" key="2">
    <source>
        <dbReference type="EMBL" id="PNR27418.1"/>
    </source>
</evidence>
<keyword evidence="4" id="KW-1185">Reference proteome</keyword>
<dbReference type="EnsemblPlants" id="Pp3c25_4400V3.2">
    <property type="protein sequence ID" value="Pp3c25_4400V3.2"/>
    <property type="gene ID" value="Pp3c25_4400"/>
</dbReference>
<dbReference type="Gene3D" id="1.10.10.1770">
    <property type="entry name" value="Gun4-like"/>
    <property type="match status" value="1"/>
</dbReference>
<dbReference type="OMA" id="IDMSSEG"/>
<dbReference type="CDD" id="cd16383">
    <property type="entry name" value="GUN4"/>
    <property type="match status" value="1"/>
</dbReference>
<proteinExistence type="predicted"/>
<dbReference type="Gene3D" id="1.25.40.620">
    <property type="match status" value="1"/>
</dbReference>
<accession>A0A2K1IDR1</accession>
<protein>
    <recommendedName>
        <fullName evidence="1">GUN4-like domain-containing protein</fullName>
    </recommendedName>
</protein>
<name>A0A2K1IDR1_PHYPA</name>
<dbReference type="Proteomes" id="UP000006727">
    <property type="component" value="Chromosome 25"/>
</dbReference>
<dbReference type="FunFam" id="1.10.10.1770:FF:000001">
    <property type="entry name" value="Tetrapyrrole-binding protein, chloroplastic"/>
    <property type="match status" value="1"/>
</dbReference>
<dbReference type="Gramene" id="Pp3c25_4400V3.3">
    <property type="protein sequence ID" value="Pp3c25_4400V3.3"/>
    <property type="gene ID" value="Pp3c25_4400"/>
</dbReference>